<evidence type="ECO:0000256" key="2">
    <source>
        <dbReference type="ARBA" id="ARBA00022813"/>
    </source>
</evidence>
<comment type="caution">
    <text evidence="8">The sequence shown here is derived from an EMBL/GenBank/DDBJ whole genome shotgun (WGS) entry which is preliminary data.</text>
</comment>
<evidence type="ECO:0000259" key="7">
    <source>
        <dbReference type="PROSITE" id="PS50943"/>
    </source>
</evidence>
<dbReference type="InterPro" id="IPR003587">
    <property type="entry name" value="Hint_dom_N"/>
</dbReference>
<accession>A0A8T3YJ24</accession>
<dbReference type="Pfam" id="PF14528">
    <property type="entry name" value="LAGLIDADG_3"/>
    <property type="match status" value="1"/>
</dbReference>
<dbReference type="CDD" id="cd00093">
    <property type="entry name" value="HTH_XRE"/>
    <property type="match status" value="1"/>
</dbReference>
<comment type="similarity">
    <text evidence="1">Belongs to the GSP E family.</text>
</comment>
<feature type="compositionally biased region" description="Basic and acidic residues" evidence="5">
    <location>
        <begin position="11"/>
        <end position="30"/>
    </location>
</feature>
<dbReference type="InterPro" id="IPR001482">
    <property type="entry name" value="T2SS/T4SS_dom"/>
</dbReference>
<feature type="domain" description="DOD-type homing endonuclease" evidence="6">
    <location>
        <begin position="731"/>
        <end position="774"/>
    </location>
</feature>
<dbReference type="SMART" id="SM00530">
    <property type="entry name" value="HTH_XRE"/>
    <property type="match status" value="1"/>
</dbReference>
<dbReference type="Gene3D" id="2.170.16.10">
    <property type="entry name" value="Hedgehog/Intein (Hint) domain"/>
    <property type="match status" value="2"/>
</dbReference>
<dbReference type="InterPro" id="IPR001387">
    <property type="entry name" value="Cro/C1-type_HTH"/>
</dbReference>
<dbReference type="InterPro" id="IPR004042">
    <property type="entry name" value="Intein_endonuc_central"/>
</dbReference>
<dbReference type="EMBL" id="JACQPB010000034">
    <property type="protein sequence ID" value="MBI4210524.1"/>
    <property type="molecule type" value="Genomic_DNA"/>
</dbReference>
<dbReference type="Gene3D" id="3.30.450.380">
    <property type="match status" value="1"/>
</dbReference>
<dbReference type="PANTHER" id="PTHR30486:SF15">
    <property type="entry name" value="TYPE II_IV SECRETION SYSTEM ATPASE"/>
    <property type="match status" value="1"/>
</dbReference>
<dbReference type="PROSITE" id="PS50818">
    <property type="entry name" value="INTEIN_C_TER"/>
    <property type="match status" value="1"/>
</dbReference>
<evidence type="ECO:0000313" key="8">
    <source>
        <dbReference type="EMBL" id="MBI4210524.1"/>
    </source>
</evidence>
<dbReference type="PROSITE" id="PS50817">
    <property type="entry name" value="INTEIN_N_TER"/>
    <property type="match status" value="1"/>
</dbReference>
<dbReference type="Proteomes" id="UP000732298">
    <property type="component" value="Unassembled WGS sequence"/>
</dbReference>
<dbReference type="GO" id="GO:0004519">
    <property type="term" value="F:endonuclease activity"/>
    <property type="evidence" value="ECO:0007669"/>
    <property type="project" value="InterPro"/>
</dbReference>
<dbReference type="InterPro" id="IPR030934">
    <property type="entry name" value="Intein_C"/>
</dbReference>
<feature type="coiled-coil region" evidence="4">
    <location>
        <begin position="102"/>
        <end position="162"/>
    </location>
</feature>
<dbReference type="InterPro" id="IPR027417">
    <property type="entry name" value="P-loop_NTPase"/>
</dbReference>
<sequence>MDSLFAKVKGKKEDKKPAPEKAKAPDKPPAKEPISVKTTGTGMQKPAAPREKAAAKPAAPPPVKQAVEPASGDEKPFEGLPALDKSGLEEIDRLIESRIKGRKGADEEAKIAEEASKKIEEMKKELPPQEKVIFTSPEKVPVEQKTQMEKELERSREKIEIDAYGNIKIYRIPGQPLLYYWTPVVRPGSGEKAIINTIREAATRIISITPYKIRDPEQRRNVYYQRIMEIIRNAPELNIPKTKFEFYADAVVREMVGYGMIDFLIQDNKLEEIMVIGPNAPVYVFHRKYEMMVTNIEFTSDNEIQDLINRIARQVGRRVDISSPLLDARLPDGSRVNATMPPSTVQGSTLTIRKFRAEPYNVIDLIRNGTMNVEAAAFLWMCTDGMNTRPANILISGGTGSGKTTTLNVLASFIPESERIITIEDTAELNLPLKHWIRMEARPPGLEGTGELTMDILTKNALRMRPDRIIVGEIRHDEAFTLFTAFNTGHDGCLTGESKLALTTGIREIGEFVDWQMSKNRAEKNGDWEMCSVKNEYINSIDESGKITKSEIVQAMRRPYTGNVYHVKLASGSEITCTPNHPFYTLEKGIVQLRADKMTEGQRIATPRKLIRDANASEPETEYWSGMLHGDGSILDKKRIREKNGKLYTCSEGRVSLYSEEQERIPDFIRFMKEKIHAEHVAIVGPRPGKNCYEAHMSGSGKSKQVQELLDIPSGSRAKAKMSNSHFTASLREFVAGFFDAEGYVDTQNNALVFTCANENYIDFFRHALLTDGIVSRKYESRAYNSRWFRVYVYGLEQARKFSRIFPIRSVEKRKKLKEILDKAIEANTNVDLIECNDEIIELLAKAREKGFSNSEIARRAGITQGLVSFYKRKERIPSTEAVKRLAEAFESAGIDSLTLKALGEADIFWDKIVAIHSHPYSGYVYDLTLNEKELTMKNPHNFVVQGFVAGNSLGTVHANSAEETIVRVTSPPMNVPEVMLSGLNFIIIQHRLHDKKIGTIRRITEISEVTGTLRGKAKTEMIFKRDALSDTLKRTDAAMEYMVTLQDMTGMTRKQIEQEISRRADFLQKLVSEKEMASKEVAEKIRDYMIGKGGLNGFA</sequence>
<dbReference type="CDD" id="cd00081">
    <property type="entry name" value="Hint"/>
    <property type="match status" value="1"/>
</dbReference>
<organism evidence="8 9">
    <name type="scientific">Candidatus Iainarchaeum sp</name>
    <dbReference type="NCBI Taxonomy" id="3101447"/>
    <lineage>
        <taxon>Archaea</taxon>
        <taxon>Candidatus Iainarchaeota</taxon>
        <taxon>Candidatus Iainarchaeia</taxon>
        <taxon>Candidatus Iainarchaeales</taxon>
        <taxon>Candidatus Iainarchaeaceae</taxon>
        <taxon>Candidatus Iainarchaeum</taxon>
    </lineage>
</organism>
<dbReference type="SUPFAM" id="SSF52540">
    <property type="entry name" value="P-loop containing nucleoside triphosphate hydrolases"/>
    <property type="match status" value="1"/>
</dbReference>
<keyword evidence="2" id="KW-0068">Autocatalytic cleavage</keyword>
<evidence type="ECO:0000256" key="4">
    <source>
        <dbReference type="SAM" id="Coils"/>
    </source>
</evidence>
<dbReference type="PANTHER" id="PTHR30486">
    <property type="entry name" value="TWITCHING MOTILITY PROTEIN PILT"/>
    <property type="match status" value="1"/>
</dbReference>
<dbReference type="InterPro" id="IPR003586">
    <property type="entry name" value="Hint_dom_C"/>
</dbReference>
<keyword evidence="4" id="KW-0175">Coiled coil</keyword>
<evidence type="ECO:0000256" key="3">
    <source>
        <dbReference type="ARBA" id="ARBA00023000"/>
    </source>
</evidence>
<dbReference type="InterPro" id="IPR027434">
    <property type="entry name" value="Homing_endonucl"/>
</dbReference>
<keyword evidence="3" id="KW-0651">Protein splicing</keyword>
<dbReference type="InterPro" id="IPR036844">
    <property type="entry name" value="Hint_dom_sf"/>
</dbReference>
<dbReference type="GO" id="GO:0016539">
    <property type="term" value="P:intein-mediated protein splicing"/>
    <property type="evidence" value="ECO:0007669"/>
    <property type="project" value="InterPro"/>
</dbReference>
<proteinExistence type="inferred from homology"/>
<evidence type="ECO:0000256" key="5">
    <source>
        <dbReference type="SAM" id="MobiDB-lite"/>
    </source>
</evidence>
<dbReference type="Pfam" id="PF01381">
    <property type="entry name" value="HTH_3"/>
    <property type="match status" value="1"/>
</dbReference>
<dbReference type="SUPFAM" id="SSF51294">
    <property type="entry name" value="Hedgehog/intein (Hint) domain"/>
    <property type="match status" value="1"/>
</dbReference>
<reference evidence="8" key="1">
    <citation type="submission" date="2020-07" db="EMBL/GenBank/DDBJ databases">
        <title>Huge and variable diversity of episymbiotic CPR bacteria and DPANN archaea in groundwater ecosystems.</title>
        <authorList>
            <person name="He C.Y."/>
            <person name="Keren R."/>
            <person name="Whittaker M."/>
            <person name="Farag I.F."/>
            <person name="Doudna J."/>
            <person name="Cate J.H.D."/>
            <person name="Banfield J.F."/>
        </authorList>
    </citation>
    <scope>NUCLEOTIDE SEQUENCE</scope>
    <source>
        <strain evidence="8">NC_groundwater_1296_Ag_S-0.2um_52_80</strain>
    </source>
</reference>
<dbReference type="Pfam" id="PF00437">
    <property type="entry name" value="T2SSE"/>
    <property type="match status" value="1"/>
</dbReference>
<dbReference type="InterPro" id="IPR050921">
    <property type="entry name" value="T4SS_GSP_E_ATPase"/>
</dbReference>
<dbReference type="Gene3D" id="3.10.28.10">
    <property type="entry name" value="Homing endonucleases"/>
    <property type="match status" value="1"/>
</dbReference>
<dbReference type="AlphaFoldDB" id="A0A8T3YJ24"/>
<dbReference type="PROSITE" id="PS50943">
    <property type="entry name" value="HTH_CROC1"/>
    <property type="match status" value="1"/>
</dbReference>
<dbReference type="InterPro" id="IPR010982">
    <property type="entry name" value="Lambda_DNA-bd_dom_sf"/>
</dbReference>
<feature type="region of interest" description="Disordered" evidence="5">
    <location>
        <begin position="1"/>
        <end position="84"/>
    </location>
</feature>
<dbReference type="Gene3D" id="3.40.50.300">
    <property type="entry name" value="P-loop containing nucleotide triphosphate hydrolases"/>
    <property type="match status" value="2"/>
</dbReference>
<dbReference type="GO" id="GO:0016887">
    <property type="term" value="F:ATP hydrolysis activity"/>
    <property type="evidence" value="ECO:0007669"/>
    <property type="project" value="InterPro"/>
</dbReference>
<dbReference type="NCBIfam" id="TIGR01445">
    <property type="entry name" value="intein_Nterm"/>
    <property type="match status" value="1"/>
</dbReference>
<evidence type="ECO:0000259" key="6">
    <source>
        <dbReference type="PROSITE" id="PS50819"/>
    </source>
</evidence>
<dbReference type="InterPro" id="IPR006141">
    <property type="entry name" value="Intein_N"/>
</dbReference>
<dbReference type="GO" id="GO:0003677">
    <property type="term" value="F:DNA binding"/>
    <property type="evidence" value="ECO:0007669"/>
    <property type="project" value="InterPro"/>
</dbReference>
<dbReference type="Pfam" id="PF14890">
    <property type="entry name" value="Intein_splicing"/>
    <property type="match status" value="1"/>
</dbReference>
<protein>
    <submittedName>
        <fullName evidence="8">Flp pilus assembly complex ATPase component TadA</fullName>
    </submittedName>
</protein>
<dbReference type="SMART" id="SM00305">
    <property type="entry name" value="HintC"/>
    <property type="match status" value="1"/>
</dbReference>
<feature type="domain" description="HTH cro/C1-type" evidence="7">
    <location>
        <begin position="849"/>
        <end position="898"/>
    </location>
</feature>
<dbReference type="PRINTS" id="PR00379">
    <property type="entry name" value="INTEIN"/>
</dbReference>
<evidence type="ECO:0000313" key="9">
    <source>
        <dbReference type="Proteomes" id="UP000732298"/>
    </source>
</evidence>
<dbReference type="InterPro" id="IPR004860">
    <property type="entry name" value="LAGLIDADG_dom"/>
</dbReference>
<name>A0A8T3YJ24_9ARCH</name>
<dbReference type="PROSITE" id="PS50819">
    <property type="entry name" value="INTEIN_ENDONUCLEASE"/>
    <property type="match status" value="1"/>
</dbReference>
<dbReference type="SUPFAM" id="SSF55608">
    <property type="entry name" value="Homing endonucleases"/>
    <property type="match status" value="1"/>
</dbReference>
<dbReference type="SUPFAM" id="SSF47413">
    <property type="entry name" value="lambda repressor-like DNA-binding domains"/>
    <property type="match status" value="1"/>
</dbReference>
<evidence type="ECO:0000256" key="1">
    <source>
        <dbReference type="ARBA" id="ARBA00006611"/>
    </source>
</evidence>
<dbReference type="InterPro" id="IPR006142">
    <property type="entry name" value="INTEIN"/>
</dbReference>
<dbReference type="NCBIfam" id="TIGR01443">
    <property type="entry name" value="intein_Cterm"/>
    <property type="match status" value="1"/>
</dbReference>
<gene>
    <name evidence="8" type="primary">tadA</name>
    <name evidence="8" type="ORF">HY544_03400</name>
</gene>
<dbReference type="SMART" id="SM00306">
    <property type="entry name" value="HintN"/>
    <property type="match status" value="1"/>
</dbReference>